<evidence type="ECO:0000313" key="2">
    <source>
        <dbReference type="EMBL" id="MFB9072041.1"/>
    </source>
</evidence>
<dbReference type="EMBL" id="JBHMFI010000001">
    <property type="protein sequence ID" value="MFB9072041.1"/>
    <property type="molecule type" value="Genomic_DNA"/>
</dbReference>
<sequence length="90" mass="10194">MRAWRRIWRISATRCPSSISRPGTVYLAWVSLALLFFAAIVTPFVRRRLSVLHCAAVSIPSLKHPGSLPARQRSLTFVNVTYSEQARSRP</sequence>
<feature type="transmembrane region" description="Helical" evidence="1">
    <location>
        <begin position="26"/>
        <end position="45"/>
    </location>
</feature>
<evidence type="ECO:0008006" key="4">
    <source>
        <dbReference type="Google" id="ProtNLM"/>
    </source>
</evidence>
<keyword evidence="3" id="KW-1185">Reference proteome</keyword>
<reference evidence="2 3" key="1">
    <citation type="submission" date="2024-09" db="EMBL/GenBank/DDBJ databases">
        <authorList>
            <person name="Sun Q."/>
            <person name="Mori K."/>
        </authorList>
    </citation>
    <scope>NUCLEOTIDE SEQUENCE [LARGE SCALE GENOMIC DNA]</scope>
    <source>
        <strain evidence="2 3">CCM 7609</strain>
    </source>
</reference>
<name>A0ABV5FZE1_9MICC</name>
<dbReference type="Proteomes" id="UP001589575">
    <property type="component" value="Unassembled WGS sequence"/>
</dbReference>
<organism evidence="2 3">
    <name type="scientific">Citricoccus parietis</name>
    <dbReference type="NCBI Taxonomy" id="592307"/>
    <lineage>
        <taxon>Bacteria</taxon>
        <taxon>Bacillati</taxon>
        <taxon>Actinomycetota</taxon>
        <taxon>Actinomycetes</taxon>
        <taxon>Micrococcales</taxon>
        <taxon>Micrococcaceae</taxon>
        <taxon>Citricoccus</taxon>
    </lineage>
</organism>
<gene>
    <name evidence="2" type="ORF">ACFFX0_12835</name>
</gene>
<keyword evidence="1" id="KW-0472">Membrane</keyword>
<comment type="caution">
    <text evidence="2">The sequence shown here is derived from an EMBL/GenBank/DDBJ whole genome shotgun (WGS) entry which is preliminary data.</text>
</comment>
<keyword evidence="1" id="KW-1133">Transmembrane helix</keyword>
<keyword evidence="1" id="KW-0812">Transmembrane</keyword>
<proteinExistence type="predicted"/>
<evidence type="ECO:0000313" key="3">
    <source>
        <dbReference type="Proteomes" id="UP001589575"/>
    </source>
</evidence>
<protein>
    <recommendedName>
        <fullName evidence="4">Secreted protein</fullName>
    </recommendedName>
</protein>
<accession>A0ABV5FZE1</accession>
<evidence type="ECO:0000256" key="1">
    <source>
        <dbReference type="SAM" id="Phobius"/>
    </source>
</evidence>